<dbReference type="HAMAP" id="MF_01812">
    <property type="entry name" value="Eis"/>
    <property type="match status" value="1"/>
</dbReference>
<dbReference type="GO" id="GO:0034069">
    <property type="term" value="F:aminoglycoside N-acetyltransferase activity"/>
    <property type="evidence" value="ECO:0007669"/>
    <property type="project" value="TreeGrafter"/>
</dbReference>
<reference evidence="6 7" key="1">
    <citation type="submission" date="2016-10" db="EMBL/GenBank/DDBJ databases">
        <title>Genome sequence of Streptomyces gilvigriseus MUSC 26.</title>
        <authorList>
            <person name="Lee L.-H."/>
            <person name="Ser H.-L."/>
        </authorList>
    </citation>
    <scope>NUCLEOTIDE SEQUENCE [LARGE SCALE GENOMIC DNA]</scope>
    <source>
        <strain evidence="6 7">MUSC 26</strain>
    </source>
</reference>
<keyword evidence="3 4" id="KW-0012">Acyltransferase</keyword>
<dbReference type="RefSeq" id="WP_071655702.1">
    <property type="nucleotide sequence ID" value="NZ_MLCF01000025.1"/>
</dbReference>
<keyword evidence="7" id="KW-1185">Reference proteome</keyword>
<proteinExistence type="inferred from homology"/>
<protein>
    <recommendedName>
        <fullName evidence="5">N-acetyltransferase domain-containing protein</fullName>
    </recommendedName>
</protein>
<feature type="binding site" evidence="4">
    <location>
        <begin position="98"/>
        <end position="103"/>
    </location>
    <ligand>
        <name>acetyl-CoA</name>
        <dbReference type="ChEBI" id="CHEBI:57288"/>
    </ligand>
</feature>
<evidence type="ECO:0000256" key="1">
    <source>
        <dbReference type="ARBA" id="ARBA00009213"/>
    </source>
</evidence>
<name>A0A1J7BI80_9ACTN</name>
<dbReference type="Proteomes" id="UP000243342">
    <property type="component" value="Unassembled WGS sequence"/>
</dbReference>
<evidence type="ECO:0000256" key="3">
    <source>
        <dbReference type="ARBA" id="ARBA00023315"/>
    </source>
</evidence>
<comment type="subunit">
    <text evidence="4">Homohexamer; trimer of dimers.</text>
</comment>
<accession>A0A1J7BI80</accession>
<dbReference type="STRING" id="1428644.BIV57_06405"/>
<dbReference type="Gene3D" id="3.30.1050.10">
    <property type="entry name" value="SCP2 sterol-binding domain"/>
    <property type="match status" value="1"/>
</dbReference>
<evidence type="ECO:0000313" key="6">
    <source>
        <dbReference type="EMBL" id="OIV38293.1"/>
    </source>
</evidence>
<sequence length="429" mass="46507">MNAAIDIRTVRDDDHDLTEWSRAVHTGFLSPPVEDDVSKILAFLRGLAFDPSRIIGAWEGDHCVGTYRTYGFELTTPGGGSVPMAGVSAVTVQPTHRRRGLLRRMMTAGLEDAVRRGEPLAGLYAAEHGIYGRFGFGRAVANEVGYDVDLNRSGGLRAEVGALAPGARIDLASMAELRKIGPGLHERWRRTQPGTVNRLPDIWKVLTGELPGPGSDKPFEPPFVAVHRDASGTVTGLAVYAVERRFENGTPDGVLKVDKLFALDTATEQALWRYLSEVDWVRHLKVPRLQPDSALPLLLVNPRGARRTEAPSEWLWLRILDPEQVFNGRAYRRVPGRTVFEVADALGYAAGTWVLETDGEGGGRLTRAAQGTAADLALDVSAWSALCLGGESTPRLVEAGLVQELTPGAVELADLQLRTSAAPFCSDGF</sequence>
<dbReference type="InterPro" id="IPR036527">
    <property type="entry name" value="SCP2_sterol-bd_dom_sf"/>
</dbReference>
<dbReference type="InterPro" id="IPR025559">
    <property type="entry name" value="Eis_dom"/>
</dbReference>
<feature type="domain" description="N-acetyltransferase" evidence="5">
    <location>
        <begin position="5"/>
        <end position="159"/>
    </location>
</feature>
<comment type="caution">
    <text evidence="4">Lacks conserved residue(s) required for the propagation of feature annotation.</text>
</comment>
<organism evidence="6 7">
    <name type="scientific">Mangrovactinospora gilvigrisea</name>
    <dbReference type="NCBI Taxonomy" id="1428644"/>
    <lineage>
        <taxon>Bacteria</taxon>
        <taxon>Bacillati</taxon>
        <taxon>Actinomycetota</taxon>
        <taxon>Actinomycetes</taxon>
        <taxon>Kitasatosporales</taxon>
        <taxon>Streptomycetaceae</taxon>
        <taxon>Mangrovactinospora</taxon>
    </lineage>
</organism>
<evidence type="ECO:0000313" key="7">
    <source>
        <dbReference type="Proteomes" id="UP000243342"/>
    </source>
</evidence>
<dbReference type="InterPro" id="IPR051554">
    <property type="entry name" value="Acetyltransferase_Eis"/>
</dbReference>
<dbReference type="Pfam" id="PF17668">
    <property type="entry name" value="Acetyltransf_17"/>
    <property type="match status" value="1"/>
</dbReference>
<dbReference type="PROSITE" id="PS51186">
    <property type="entry name" value="GNAT"/>
    <property type="match status" value="1"/>
</dbReference>
<feature type="active site" description="Proton acceptor; via carboxylate" evidence="4">
    <location>
        <position position="429"/>
    </location>
</feature>
<dbReference type="OrthoDB" id="8399956at2"/>
<dbReference type="SUPFAM" id="SSF55718">
    <property type="entry name" value="SCP-like"/>
    <property type="match status" value="1"/>
</dbReference>
<dbReference type="InterPro" id="IPR041380">
    <property type="entry name" value="Acetyltransf_17"/>
</dbReference>
<evidence type="ECO:0000256" key="2">
    <source>
        <dbReference type="ARBA" id="ARBA00022679"/>
    </source>
</evidence>
<feature type="active site" description="Proton donor" evidence="4">
    <location>
        <position position="131"/>
    </location>
</feature>
<dbReference type="InterPro" id="IPR016181">
    <property type="entry name" value="Acyl_CoA_acyltransferase"/>
</dbReference>
<dbReference type="AlphaFoldDB" id="A0A1J7BI80"/>
<dbReference type="SUPFAM" id="SSF55729">
    <property type="entry name" value="Acyl-CoA N-acyltransferases (Nat)"/>
    <property type="match status" value="1"/>
</dbReference>
<comment type="caution">
    <text evidence="6">The sequence shown here is derived from an EMBL/GenBank/DDBJ whole genome shotgun (WGS) entry which is preliminary data.</text>
</comment>
<dbReference type="Pfam" id="PF13527">
    <property type="entry name" value="Acetyltransf_9"/>
    <property type="match status" value="1"/>
</dbReference>
<dbReference type="InterPro" id="IPR000182">
    <property type="entry name" value="GNAT_dom"/>
</dbReference>
<dbReference type="Gene3D" id="3.40.630.30">
    <property type="match status" value="2"/>
</dbReference>
<evidence type="ECO:0000259" key="5">
    <source>
        <dbReference type="PROSITE" id="PS51186"/>
    </source>
</evidence>
<dbReference type="PANTHER" id="PTHR37817:SF1">
    <property type="entry name" value="N-ACETYLTRANSFERASE EIS"/>
    <property type="match status" value="1"/>
</dbReference>
<evidence type="ECO:0000256" key="4">
    <source>
        <dbReference type="HAMAP-Rule" id="MF_01812"/>
    </source>
</evidence>
<dbReference type="Pfam" id="PF13530">
    <property type="entry name" value="SCP2_2"/>
    <property type="match status" value="1"/>
</dbReference>
<keyword evidence="2 4" id="KW-0808">Transferase</keyword>
<dbReference type="GO" id="GO:0030649">
    <property type="term" value="P:aminoglycoside antibiotic catabolic process"/>
    <property type="evidence" value="ECO:0007669"/>
    <property type="project" value="TreeGrafter"/>
</dbReference>
<gene>
    <name evidence="6" type="ORF">BIV57_06405</name>
</gene>
<dbReference type="NCBIfam" id="NF002367">
    <property type="entry name" value="PRK01346.1-4"/>
    <property type="match status" value="1"/>
</dbReference>
<feature type="binding site" evidence="4">
    <location>
        <begin position="90"/>
        <end position="92"/>
    </location>
    <ligand>
        <name>acetyl-CoA</name>
        <dbReference type="ChEBI" id="CHEBI:57288"/>
    </ligand>
</feature>
<dbReference type="EMBL" id="MLCF01000025">
    <property type="protein sequence ID" value="OIV38293.1"/>
    <property type="molecule type" value="Genomic_DNA"/>
</dbReference>
<comment type="similarity">
    <text evidence="1 4">Belongs to the acetyltransferase Eis family.</text>
</comment>
<dbReference type="PANTHER" id="PTHR37817">
    <property type="entry name" value="N-ACETYLTRANSFERASE EIS"/>
    <property type="match status" value="1"/>
</dbReference>
<dbReference type="InterPro" id="IPR022902">
    <property type="entry name" value="NAcTrfase_Eis"/>
</dbReference>